<keyword evidence="6" id="KW-1185">Reference proteome</keyword>
<dbReference type="InterPro" id="IPR051871">
    <property type="entry name" value="GMC_Oxidoreductase-Related"/>
</dbReference>
<accession>A0A8J5GJR0</accession>
<keyword evidence="1" id="KW-0732">Signal</keyword>
<gene>
    <name evidence="5" type="ORF">ZIOFF_033072</name>
</gene>
<evidence type="ECO:0000256" key="2">
    <source>
        <dbReference type="SAM" id="MobiDB-lite"/>
    </source>
</evidence>
<comment type="caution">
    <text evidence="5">The sequence shown here is derived from an EMBL/GenBank/DDBJ whole genome shotgun (WGS) entry which is preliminary data.</text>
</comment>
<dbReference type="InterPro" id="IPR036188">
    <property type="entry name" value="FAD/NAD-bd_sf"/>
</dbReference>
<dbReference type="Pfam" id="PF00732">
    <property type="entry name" value="GMC_oxred_N"/>
    <property type="match status" value="1"/>
</dbReference>
<evidence type="ECO:0000313" key="6">
    <source>
        <dbReference type="Proteomes" id="UP000734854"/>
    </source>
</evidence>
<evidence type="ECO:0000259" key="4">
    <source>
        <dbReference type="Pfam" id="PF05199"/>
    </source>
</evidence>
<feature type="region of interest" description="Disordered" evidence="2">
    <location>
        <begin position="1"/>
        <end position="203"/>
    </location>
</feature>
<dbReference type="Gene3D" id="3.30.410.40">
    <property type="match status" value="1"/>
</dbReference>
<reference evidence="5 6" key="1">
    <citation type="submission" date="2020-08" db="EMBL/GenBank/DDBJ databases">
        <title>Plant Genome Project.</title>
        <authorList>
            <person name="Zhang R.-G."/>
        </authorList>
    </citation>
    <scope>NUCLEOTIDE SEQUENCE [LARGE SCALE GENOMIC DNA]</scope>
    <source>
        <tissue evidence="5">Rhizome</tissue>
    </source>
</reference>
<dbReference type="Gene3D" id="3.50.50.60">
    <property type="entry name" value="FAD/NAD(P)-binding domain"/>
    <property type="match status" value="3"/>
</dbReference>
<dbReference type="GO" id="GO:0050660">
    <property type="term" value="F:flavin adenine dinucleotide binding"/>
    <property type="evidence" value="ECO:0007669"/>
    <property type="project" value="InterPro"/>
</dbReference>
<evidence type="ECO:0008006" key="7">
    <source>
        <dbReference type="Google" id="ProtNLM"/>
    </source>
</evidence>
<name>A0A8J5GJR0_ZINOF</name>
<evidence type="ECO:0000313" key="5">
    <source>
        <dbReference type="EMBL" id="KAG6507721.1"/>
    </source>
</evidence>
<dbReference type="PANTHER" id="PTHR45968:SF3">
    <property type="entry name" value="OS04G0573100 PROTEIN"/>
    <property type="match status" value="1"/>
</dbReference>
<evidence type="ECO:0000259" key="3">
    <source>
        <dbReference type="Pfam" id="PF00732"/>
    </source>
</evidence>
<dbReference type="Gene3D" id="3.30.560.10">
    <property type="entry name" value="Glucose Oxidase, domain 3"/>
    <property type="match status" value="2"/>
</dbReference>
<dbReference type="Pfam" id="PF05199">
    <property type="entry name" value="GMC_oxred_C"/>
    <property type="match status" value="1"/>
</dbReference>
<feature type="compositionally biased region" description="Basic and acidic residues" evidence="2">
    <location>
        <begin position="142"/>
        <end position="199"/>
    </location>
</feature>
<dbReference type="AlphaFoldDB" id="A0A8J5GJR0"/>
<dbReference type="EMBL" id="JACMSC010000009">
    <property type="protein sequence ID" value="KAG6507721.1"/>
    <property type="molecule type" value="Genomic_DNA"/>
</dbReference>
<dbReference type="InterPro" id="IPR000172">
    <property type="entry name" value="GMC_OxRdtase_N"/>
</dbReference>
<dbReference type="SUPFAM" id="SSF51905">
    <property type="entry name" value="FAD/NAD(P)-binding domain"/>
    <property type="match status" value="2"/>
</dbReference>
<feature type="compositionally biased region" description="Low complexity" evidence="2">
    <location>
        <begin position="58"/>
        <end position="67"/>
    </location>
</feature>
<dbReference type="SUPFAM" id="SSF54373">
    <property type="entry name" value="FAD-linked reductases, C-terminal domain"/>
    <property type="match status" value="1"/>
</dbReference>
<feature type="domain" description="Glucose-methanol-choline oxidoreductase N-terminal" evidence="3">
    <location>
        <begin position="634"/>
        <end position="705"/>
    </location>
</feature>
<protein>
    <recommendedName>
        <fullName evidence="7">Glucose-methanol-choline oxidoreductase N-terminal domain-containing protein</fullName>
    </recommendedName>
</protein>
<dbReference type="GO" id="GO:0016614">
    <property type="term" value="F:oxidoreductase activity, acting on CH-OH group of donors"/>
    <property type="evidence" value="ECO:0007669"/>
    <property type="project" value="InterPro"/>
</dbReference>
<dbReference type="PANTHER" id="PTHR45968">
    <property type="entry name" value="OSJNBA0019K04.7 PROTEIN"/>
    <property type="match status" value="1"/>
</dbReference>
<sequence length="935" mass="100387">MLVMAGEEVAVAEEENRGDAEEEAGNGDTKDGAGADVVGTEKAGGDEDDKAGAGAGGEAEVPNNGEAAVEDEPKPKLGVEAPNPKPKLGLEEAEGAADAEGKGMGLGEETACEEKRPGVVEAEDGADGEKRLEVVEAEDGADGGKRLKVEAAEDGADVEKRLEVEKAEDAADEEPKVERPKRDGEEPAEEEAPREKPVAEDEAAPAACESWSWEDKECSFLLLLLLLQLFSSSASMASVMLRTQAADSPRASYHDYIIVGGGTAGCPLAATLSKRFDVLVLERGGSPYGNANISKLASFIENLAYLTPTSPAQRFVSEDGVINTRARCLGGGTCINAGFYSRASRLEVKDMGLNPKLADQSFQWVERELVFWPQLTEWTSAYRAGLLEAGVTPDNGFTYQHLDGTKVGGTTFDPTGHRHTAADLLRYADPARITVLLRATAQMILFRNQAADSPRASYHDYIIVGGGTAGCPLAATLSKRFDVLVLERGGSPYGNANISNLASFIENLAYLTPTSPAQRFVSEDGVINTRARCLGGGTCINAGFYSRASRRELMDMRLNPKLAHQSFQWVERELVFWPQLTEWTSAFRAGLLEAGVTADNGFTYQHLDGTKVGGTTFDPTGHRHTAADLLRYAAYGVVYKDEADNIHEARLKGFSAGEIILSAGALGSPQLLMLSGVDPADHLKSFGIEVVLDQPMVGHGIADNPMNIFDVPSPEALTITSAQAGGIRPGYYVESLTGFNLDAALLGGNSPTVPYSFQGGVLVEKLARPLSRGYLRLKNLDPEDNPSVTYNYFTEPEDLRTCVEALQTVMRVIDTQALSEFRYPNQTVEYLQALTASLVVNNRARSPLDATSLDQFCKDLVLTFWHFHGGCEVGKVVDHEYRVIGVGGLRVIDGSTFSFSPGTNPQATLLMLGRYMGILIGYDGVEPSLSGSSFY</sequence>
<dbReference type="InterPro" id="IPR007867">
    <property type="entry name" value="GMC_OxRtase_C"/>
</dbReference>
<proteinExistence type="predicted"/>
<organism evidence="5 6">
    <name type="scientific">Zingiber officinale</name>
    <name type="common">Ginger</name>
    <name type="synonym">Amomum zingiber</name>
    <dbReference type="NCBI Taxonomy" id="94328"/>
    <lineage>
        <taxon>Eukaryota</taxon>
        <taxon>Viridiplantae</taxon>
        <taxon>Streptophyta</taxon>
        <taxon>Embryophyta</taxon>
        <taxon>Tracheophyta</taxon>
        <taxon>Spermatophyta</taxon>
        <taxon>Magnoliopsida</taxon>
        <taxon>Liliopsida</taxon>
        <taxon>Zingiberales</taxon>
        <taxon>Zingiberaceae</taxon>
        <taxon>Zingiber</taxon>
    </lineage>
</organism>
<evidence type="ECO:0000256" key="1">
    <source>
        <dbReference type="ARBA" id="ARBA00022729"/>
    </source>
</evidence>
<feature type="domain" description="Glucose-methanol-choline oxidoreductase C-terminal" evidence="4">
    <location>
        <begin position="769"/>
        <end position="913"/>
    </location>
</feature>
<dbReference type="Pfam" id="PF13450">
    <property type="entry name" value="NAD_binding_8"/>
    <property type="match status" value="2"/>
</dbReference>
<dbReference type="Proteomes" id="UP000734854">
    <property type="component" value="Unassembled WGS sequence"/>
</dbReference>